<dbReference type="RefSeq" id="XP_046065707.1">
    <property type="nucleotide sequence ID" value="XM_046218781.1"/>
</dbReference>
<dbReference type="AlphaFoldDB" id="A0AAD4PSN1"/>
<evidence type="ECO:0000313" key="4">
    <source>
        <dbReference type="Proteomes" id="UP001201262"/>
    </source>
</evidence>
<evidence type="ECO:0000256" key="1">
    <source>
        <dbReference type="SAM" id="MobiDB-lite"/>
    </source>
</evidence>
<feature type="region of interest" description="Disordered" evidence="1">
    <location>
        <begin position="746"/>
        <end position="807"/>
    </location>
</feature>
<reference evidence="3" key="1">
    <citation type="submission" date="2021-12" db="EMBL/GenBank/DDBJ databases">
        <title>Convergent genome expansion in fungi linked to evolution of root-endophyte symbiosis.</title>
        <authorList>
            <consortium name="DOE Joint Genome Institute"/>
            <person name="Ke Y.-H."/>
            <person name="Bonito G."/>
            <person name="Liao H.-L."/>
            <person name="Looney B."/>
            <person name="Rojas-Flechas A."/>
            <person name="Nash J."/>
            <person name="Hameed K."/>
            <person name="Schadt C."/>
            <person name="Martin F."/>
            <person name="Crous P.W."/>
            <person name="Miettinen O."/>
            <person name="Magnuson J.K."/>
            <person name="Labbe J."/>
            <person name="Jacobson D."/>
            <person name="Doktycz M.J."/>
            <person name="Veneault-Fourrey C."/>
            <person name="Kuo A."/>
            <person name="Mondo S."/>
            <person name="Calhoun S."/>
            <person name="Riley R."/>
            <person name="Ohm R."/>
            <person name="LaButti K."/>
            <person name="Andreopoulos B."/>
            <person name="Pangilinan J."/>
            <person name="Nolan M."/>
            <person name="Tritt A."/>
            <person name="Clum A."/>
            <person name="Lipzen A."/>
            <person name="Daum C."/>
            <person name="Barry K."/>
            <person name="Grigoriev I.V."/>
            <person name="Vilgalys R."/>
        </authorList>
    </citation>
    <scope>NUCLEOTIDE SEQUENCE</scope>
    <source>
        <strain evidence="3">PMI_201</strain>
    </source>
</reference>
<feature type="transmembrane region" description="Helical" evidence="2">
    <location>
        <begin position="12"/>
        <end position="36"/>
    </location>
</feature>
<accession>A0AAD4PSN1</accession>
<name>A0AAD4PSN1_9EURO</name>
<feature type="transmembrane region" description="Helical" evidence="2">
    <location>
        <begin position="83"/>
        <end position="101"/>
    </location>
</feature>
<evidence type="ECO:0000313" key="3">
    <source>
        <dbReference type="EMBL" id="KAH8689353.1"/>
    </source>
</evidence>
<protein>
    <submittedName>
        <fullName evidence="3">Uncharacterized protein</fullName>
    </submittedName>
</protein>
<organism evidence="3 4">
    <name type="scientific">Talaromyces proteolyticus</name>
    <dbReference type="NCBI Taxonomy" id="1131652"/>
    <lineage>
        <taxon>Eukaryota</taxon>
        <taxon>Fungi</taxon>
        <taxon>Dikarya</taxon>
        <taxon>Ascomycota</taxon>
        <taxon>Pezizomycotina</taxon>
        <taxon>Eurotiomycetes</taxon>
        <taxon>Eurotiomycetidae</taxon>
        <taxon>Eurotiales</taxon>
        <taxon>Trichocomaceae</taxon>
        <taxon>Talaromyces</taxon>
        <taxon>Talaromyces sect. Bacilispori</taxon>
    </lineage>
</organism>
<dbReference type="EMBL" id="JAJTJA010000015">
    <property type="protein sequence ID" value="KAH8689353.1"/>
    <property type="molecule type" value="Genomic_DNA"/>
</dbReference>
<proteinExistence type="predicted"/>
<comment type="caution">
    <text evidence="3">The sequence shown here is derived from an EMBL/GenBank/DDBJ whole genome shotgun (WGS) entry which is preliminary data.</text>
</comment>
<gene>
    <name evidence="3" type="ORF">BGW36DRAFT_401738</name>
</gene>
<keyword evidence="2" id="KW-0472">Membrane</keyword>
<evidence type="ECO:0000256" key="2">
    <source>
        <dbReference type="SAM" id="Phobius"/>
    </source>
</evidence>
<keyword evidence="4" id="KW-1185">Reference proteome</keyword>
<sequence length="807" mass="87217">MVSLTVGDVSGMIAAAVFVLQLFPPLAIPVILAAFVSDTNSVITWSVLGRLLHSSHWPTILRTETAASSRVEKRIWFTSNLQTVALGIISIASIVTPLGLYETIEPASSQTTTSFSYFQDISAFGHGTPLRPNAPFTRRCASGACPGASTSQNCSTTGLLTTCNSTTDARIPIDLRNLFRDGAAAFSPSVSSIFDIQWRTYLSINDTSQYLVGNVRPLSILILDENIQLVEGLIVDMETGGIGFRNHTGPALTSTYGSTWQEDILFIEPETECVNLNWTIDFGVDYRDSYPLPNMVNPVITDRGGFSKLQRPAPSLNASINGQGDLGLADRAYKAAWLNNFLTLAYYNGTDPDPGNITRMDVKDGQVFPFLSSTPALVFDAFQYVWTNMTYGWYLPFNQSNTTVNPVNGVGVDEFAAINQMCGGSAYDSPASIDTSIVGCALLYGAAYRTDGGNNLIPDQGSQWSVPIHSCASALKSTVRAVTFQYNGTGLPALTVSSAVPKVYQNVSELPRWAVENLDDFSINDAKPAWGVVGTSNSSASLSSSSYNMSTVVAESLYLPGYMDSYYSLLNGPNDMSTSIYNFPGVTFYQQALFSALNVFPIGTRNYAAQLPDYTGRTSLALFAKWQNMSQSLEGTAGIINLIWTDLAASLVVGTKGWGLNASSIRYRIPYAVPAIVVLSIVLALISTLVVLLVLHRTGSQRMRRLLDATAAGRIMALLLWPKESDAASKEWVRDVQDRKVRITSDGIFGDDEDHQPDTKTDTTDSSGGVEMNETAESTMVATGRDPSQGKARLAAAGSEEQSKVIR</sequence>
<dbReference type="GeneID" id="70249068"/>
<keyword evidence="2" id="KW-0812">Transmembrane</keyword>
<feature type="transmembrane region" description="Helical" evidence="2">
    <location>
        <begin position="671"/>
        <end position="695"/>
    </location>
</feature>
<dbReference type="Proteomes" id="UP001201262">
    <property type="component" value="Unassembled WGS sequence"/>
</dbReference>
<keyword evidence="2" id="KW-1133">Transmembrane helix</keyword>